<dbReference type="EC" id="3.6.1.55" evidence="8"/>
<evidence type="ECO:0000313" key="8">
    <source>
        <dbReference type="EMBL" id="WRP15077.1"/>
    </source>
</evidence>
<reference evidence="9" key="1">
    <citation type="submission" date="2023-12" db="EMBL/GenBank/DDBJ databases">
        <title>Novel isolates from deep terrestrial aquifers shed light on the physiology and ecology of the class Limnochordia.</title>
        <authorList>
            <person name="Karnachuk O.V."/>
            <person name="Lukina A.P."/>
            <person name="Avakyan M.R."/>
            <person name="Kadnikov V."/>
            <person name="Begmatov S."/>
            <person name="Beletsky A.V."/>
            <person name="Mardanov A.V."/>
            <person name="Ravin N.V."/>
        </authorList>
    </citation>
    <scope>NUCLEOTIDE SEQUENCE [LARGE SCALE GENOMIC DNA]</scope>
    <source>
        <strain evidence="9">LN</strain>
    </source>
</reference>
<dbReference type="Pfam" id="PF00293">
    <property type="entry name" value="NUDIX"/>
    <property type="match status" value="1"/>
</dbReference>
<accession>A0ABZ1BQJ1</accession>
<protein>
    <submittedName>
        <fullName evidence="8">CoA pyrophosphatase</fullName>
        <ecNumber evidence="8">3.6.1.55</ecNumber>
    </submittedName>
</protein>
<dbReference type="GO" id="GO:0035539">
    <property type="term" value="F:8-oxo-7,8-dihydrodeoxyguanosine triphosphate pyrophosphatase activity"/>
    <property type="evidence" value="ECO:0007669"/>
    <property type="project" value="UniProtKB-EC"/>
</dbReference>
<comment type="cofactor">
    <cofactor evidence="1">
        <name>Mn(2+)</name>
        <dbReference type="ChEBI" id="CHEBI:29035"/>
    </cofactor>
</comment>
<dbReference type="InterPro" id="IPR015797">
    <property type="entry name" value="NUDIX_hydrolase-like_dom_sf"/>
</dbReference>
<evidence type="ECO:0000256" key="1">
    <source>
        <dbReference type="ARBA" id="ARBA00001936"/>
    </source>
</evidence>
<feature type="domain" description="Nudix hydrolase" evidence="7">
    <location>
        <begin position="39"/>
        <end position="181"/>
    </location>
</feature>
<keyword evidence="5" id="KW-0460">Magnesium</keyword>
<sequence length="209" mass="22807">MPSWPPTSSSSTGEGRYTGLVRDALAAGPPPAAGRWPGLRPAAVLVPILCGSEGERLVLTRRTDRVEYHKGQISFPGGAVDPADRDRIETALRESREEIGLQARDVEVLGVLDEVPVTRSAFCITPVVGAIRRSPYPWVVNPVEVAEVLEVPLAWLLRPAFPRIRTLDDGHGRAVEDYVFEWGEHLIWGATGRIVKSLLDRIRASMGSG</sequence>
<dbReference type="PANTHER" id="PTHR12992">
    <property type="entry name" value="NUDIX HYDROLASE"/>
    <property type="match status" value="1"/>
</dbReference>
<dbReference type="EMBL" id="CP141614">
    <property type="protein sequence ID" value="WRP15077.1"/>
    <property type="molecule type" value="Genomic_DNA"/>
</dbReference>
<dbReference type="PROSITE" id="PS51462">
    <property type="entry name" value="NUDIX"/>
    <property type="match status" value="1"/>
</dbReference>
<evidence type="ECO:0000256" key="3">
    <source>
        <dbReference type="ARBA" id="ARBA00022723"/>
    </source>
</evidence>
<dbReference type="InterPro" id="IPR000086">
    <property type="entry name" value="NUDIX_hydrolase_dom"/>
</dbReference>
<evidence type="ECO:0000259" key="7">
    <source>
        <dbReference type="PROSITE" id="PS51462"/>
    </source>
</evidence>
<keyword evidence="9" id="KW-1185">Reference proteome</keyword>
<keyword evidence="4 8" id="KW-0378">Hydrolase</keyword>
<organism evidence="8 9">
    <name type="scientific">Geochorda subterranea</name>
    <dbReference type="NCBI Taxonomy" id="3109564"/>
    <lineage>
        <taxon>Bacteria</taxon>
        <taxon>Bacillati</taxon>
        <taxon>Bacillota</taxon>
        <taxon>Limnochordia</taxon>
        <taxon>Limnochordales</taxon>
        <taxon>Geochordaceae</taxon>
        <taxon>Geochorda</taxon>
    </lineage>
</organism>
<evidence type="ECO:0000256" key="2">
    <source>
        <dbReference type="ARBA" id="ARBA00001946"/>
    </source>
</evidence>
<evidence type="ECO:0000256" key="6">
    <source>
        <dbReference type="ARBA" id="ARBA00023211"/>
    </source>
</evidence>
<evidence type="ECO:0000313" key="9">
    <source>
        <dbReference type="Proteomes" id="UP001333102"/>
    </source>
</evidence>
<proteinExistence type="predicted"/>
<dbReference type="InterPro" id="IPR045121">
    <property type="entry name" value="CoAse"/>
</dbReference>
<dbReference type="PANTHER" id="PTHR12992:SF11">
    <property type="entry name" value="MITOCHONDRIAL COENZYME A DIPHOSPHATASE NUDT8"/>
    <property type="match status" value="1"/>
</dbReference>
<dbReference type="Gene3D" id="3.90.79.10">
    <property type="entry name" value="Nucleoside Triphosphate Pyrophosphohydrolase"/>
    <property type="match status" value="1"/>
</dbReference>
<dbReference type="RefSeq" id="WP_324669466.1">
    <property type="nucleotide sequence ID" value="NZ_CP141614.1"/>
</dbReference>
<keyword evidence="6" id="KW-0464">Manganese</keyword>
<dbReference type="Proteomes" id="UP001333102">
    <property type="component" value="Chromosome"/>
</dbReference>
<name>A0ABZ1BQJ1_9FIRM</name>
<dbReference type="CDD" id="cd03426">
    <property type="entry name" value="NUDIX_CoAse_Nudt7"/>
    <property type="match status" value="1"/>
</dbReference>
<keyword evidence="3" id="KW-0479">Metal-binding</keyword>
<evidence type="ECO:0000256" key="4">
    <source>
        <dbReference type="ARBA" id="ARBA00022801"/>
    </source>
</evidence>
<comment type="cofactor">
    <cofactor evidence="2">
        <name>Mg(2+)</name>
        <dbReference type="ChEBI" id="CHEBI:18420"/>
    </cofactor>
</comment>
<gene>
    <name evidence="8" type="ORF">VLY81_02550</name>
</gene>
<dbReference type="SUPFAM" id="SSF55811">
    <property type="entry name" value="Nudix"/>
    <property type="match status" value="1"/>
</dbReference>
<evidence type="ECO:0000256" key="5">
    <source>
        <dbReference type="ARBA" id="ARBA00022842"/>
    </source>
</evidence>